<organism evidence="3 4">
    <name type="scientific">Planktotalea frisia</name>
    <dbReference type="NCBI Taxonomy" id="696762"/>
    <lineage>
        <taxon>Bacteria</taxon>
        <taxon>Pseudomonadati</taxon>
        <taxon>Pseudomonadota</taxon>
        <taxon>Alphaproteobacteria</taxon>
        <taxon>Rhodobacterales</taxon>
        <taxon>Paracoccaceae</taxon>
        <taxon>Planktotalea</taxon>
    </lineage>
</organism>
<dbReference type="PANTHER" id="PTHR43211:SF1">
    <property type="entry name" value="BLL6422 PROTEIN"/>
    <property type="match status" value="1"/>
</dbReference>
<evidence type="ECO:0000313" key="3">
    <source>
        <dbReference type="EMBL" id="OJI95063.1"/>
    </source>
</evidence>
<dbReference type="OrthoDB" id="9775905at2"/>
<dbReference type="PANTHER" id="PTHR43211">
    <property type="entry name" value="FUMARYLACETOACETATE HYDROLASE"/>
    <property type="match status" value="1"/>
</dbReference>
<dbReference type="Proteomes" id="UP000184514">
    <property type="component" value="Unassembled WGS sequence"/>
</dbReference>
<feature type="domain" description="Fumarylacetoacetase-like C-terminal" evidence="1">
    <location>
        <begin position="81"/>
        <end position="324"/>
    </location>
</feature>
<dbReference type="GO" id="GO:0016787">
    <property type="term" value="F:hydrolase activity"/>
    <property type="evidence" value="ECO:0007669"/>
    <property type="project" value="UniProtKB-KW"/>
</dbReference>
<dbReference type="Pfam" id="PF18288">
    <property type="entry name" value="FAA_hydro_N_2"/>
    <property type="match status" value="1"/>
</dbReference>
<sequence>MKLASLKSGGRDGALVVVSRDLSCVADATGITPTLRDAIENWQQVAPTLQELANKIETGDVQTMPYSPAKLASPLPRAFQWADGSAYLSHMRLVRKARGVEMPANSETDPMLYQGGSDGFIGPVDPIPCLDTDWGLDFEGEIAVVTDDVPMGCTPEQAKSHIKLIMLCNDISLRHVMRPELVKGFGFFQSKPASAFSPVCVTPDELGDAWTGGRVNLPLLTVYNGEEYGRVHAGKDLTFEFPDLIAHAARTRDLSAGTIIGSGTVSNENHDEVGSNCLAEKRMIETIRTGEATTRFMEPGDTIRFEMLGEDSQSIFGAIDQTVVAG</sequence>
<dbReference type="InterPro" id="IPR036663">
    <property type="entry name" value="Fumarylacetoacetase_C_sf"/>
</dbReference>
<comment type="caution">
    <text evidence="3">The sequence shown here is derived from an EMBL/GenBank/DDBJ whole genome shotgun (WGS) entry which is preliminary data.</text>
</comment>
<protein>
    <submittedName>
        <fullName evidence="3">Fumarylacetoacetate (FAA) hydrolase family protein</fullName>
    </submittedName>
</protein>
<keyword evidence="3" id="KW-0378">Hydrolase</keyword>
<dbReference type="InterPro" id="IPR041072">
    <property type="entry name" value="FAA_hydro_N"/>
</dbReference>
<dbReference type="Pfam" id="PF01557">
    <property type="entry name" value="FAA_hydrolase"/>
    <property type="match status" value="1"/>
</dbReference>
<dbReference type="InterPro" id="IPR011234">
    <property type="entry name" value="Fumarylacetoacetase-like_C"/>
</dbReference>
<accession>A0A1L9P0U6</accession>
<keyword evidence="4" id="KW-1185">Reference proteome</keyword>
<evidence type="ECO:0000259" key="2">
    <source>
        <dbReference type="Pfam" id="PF18288"/>
    </source>
</evidence>
<dbReference type="STRING" id="696762.PFRI_06980"/>
<evidence type="ECO:0000259" key="1">
    <source>
        <dbReference type="Pfam" id="PF01557"/>
    </source>
</evidence>
<gene>
    <name evidence="3" type="ORF">PFRI_06980</name>
</gene>
<evidence type="ECO:0000313" key="4">
    <source>
        <dbReference type="Proteomes" id="UP000184514"/>
    </source>
</evidence>
<dbReference type="RefSeq" id="WP_072629366.1">
    <property type="nucleotide sequence ID" value="NZ_MLCB01000061.1"/>
</dbReference>
<dbReference type="EMBL" id="MLCB01000061">
    <property type="protein sequence ID" value="OJI95063.1"/>
    <property type="molecule type" value="Genomic_DNA"/>
</dbReference>
<dbReference type="Gene3D" id="3.90.850.10">
    <property type="entry name" value="Fumarylacetoacetase-like, C-terminal domain"/>
    <property type="match status" value="1"/>
</dbReference>
<proteinExistence type="predicted"/>
<name>A0A1L9P0U6_9RHOB</name>
<dbReference type="AlphaFoldDB" id="A0A1L9P0U6"/>
<feature type="domain" description="Fumarylacetoacetase N-terminal" evidence="2">
    <location>
        <begin position="1"/>
        <end position="77"/>
    </location>
</feature>
<dbReference type="SUPFAM" id="SSF56529">
    <property type="entry name" value="FAH"/>
    <property type="match status" value="1"/>
</dbReference>
<reference evidence="3 4" key="1">
    <citation type="submission" date="2016-10" db="EMBL/GenBank/DDBJ databases">
        <title>Genome sequence of Planktotalea frisia SH6-1.</title>
        <authorList>
            <person name="Poehlein A."/>
            <person name="Bakenhus I."/>
            <person name="Voget S."/>
            <person name="Brinkhoff T."/>
            <person name="Simon M."/>
        </authorList>
    </citation>
    <scope>NUCLEOTIDE SEQUENCE [LARGE SCALE GENOMIC DNA]</scope>
    <source>
        <strain evidence="3 4">SH6-1</strain>
    </source>
</reference>